<name>A0A139AQ29_GONPJ</name>
<organism evidence="2 3">
    <name type="scientific">Gonapodya prolifera (strain JEL478)</name>
    <name type="common">Monoblepharis prolifera</name>
    <dbReference type="NCBI Taxonomy" id="1344416"/>
    <lineage>
        <taxon>Eukaryota</taxon>
        <taxon>Fungi</taxon>
        <taxon>Fungi incertae sedis</taxon>
        <taxon>Chytridiomycota</taxon>
        <taxon>Chytridiomycota incertae sedis</taxon>
        <taxon>Monoblepharidomycetes</taxon>
        <taxon>Monoblepharidales</taxon>
        <taxon>Gonapodyaceae</taxon>
        <taxon>Gonapodya</taxon>
    </lineage>
</organism>
<accession>A0A139AQ29</accession>
<feature type="compositionally biased region" description="Basic and acidic residues" evidence="1">
    <location>
        <begin position="12"/>
        <end position="34"/>
    </location>
</feature>
<evidence type="ECO:0000256" key="1">
    <source>
        <dbReference type="SAM" id="MobiDB-lite"/>
    </source>
</evidence>
<evidence type="ECO:0000313" key="2">
    <source>
        <dbReference type="EMBL" id="KXS18850.1"/>
    </source>
</evidence>
<gene>
    <name evidence="2" type="ORF">M427DRAFT_177584</name>
</gene>
<dbReference type="EMBL" id="KQ965740">
    <property type="protein sequence ID" value="KXS18850.1"/>
    <property type="molecule type" value="Genomic_DNA"/>
</dbReference>
<dbReference type="Proteomes" id="UP000070544">
    <property type="component" value="Unassembled WGS sequence"/>
</dbReference>
<proteinExistence type="predicted"/>
<protein>
    <submittedName>
        <fullName evidence="2">Uncharacterized protein</fullName>
    </submittedName>
</protein>
<evidence type="ECO:0000313" key="3">
    <source>
        <dbReference type="Proteomes" id="UP000070544"/>
    </source>
</evidence>
<sequence length="425" mass="47676">MWRYVPLGVDGVESRSPRTSGKLEEVPSAEDGRRKNAWRQETLRMVKENLTLPKGFTGPRHDPTSSTRLLVLREFPTDIADGFAVLSIQYTLKTDNILFEVNIYYADVRDETTRTSWLKSEPLFEIEVPVDSEPFLSEQDPDSYYFLKKPVIATSRGMKSVSFLFHNHIVSIDFRPPPPPEFQPLTPVRKQNVREDGDSSTEPPSSPLPDNTESDDLNFHAQPTGGTAPSENILGGPVPKSPEDSEAEYKLTLTELSRVEGVSLKVEAAALDDAGDRLCIVTESNDVLVYSRRNAVRYSMTHAAVMSALRHSAADANQGEIASMLNGILAQSRDRWWDWRLEYVWRSIGIWGVDGKNLVALLIVNGTGVADHFKSTNAERYRGRSVAVFLFEQGLLMTMSLDEAGRGSFFWQFLASKWDMLLAAR</sequence>
<feature type="compositionally biased region" description="Polar residues" evidence="1">
    <location>
        <begin position="200"/>
        <end position="211"/>
    </location>
</feature>
<dbReference type="AlphaFoldDB" id="A0A139AQ29"/>
<feature type="region of interest" description="Disordered" evidence="1">
    <location>
        <begin position="11"/>
        <end position="34"/>
    </location>
</feature>
<feature type="region of interest" description="Disordered" evidence="1">
    <location>
        <begin position="191"/>
        <end position="246"/>
    </location>
</feature>
<reference evidence="2 3" key="1">
    <citation type="journal article" date="2015" name="Genome Biol. Evol.">
        <title>Phylogenomic analyses indicate that early fungi evolved digesting cell walls of algal ancestors of land plants.</title>
        <authorList>
            <person name="Chang Y."/>
            <person name="Wang S."/>
            <person name="Sekimoto S."/>
            <person name="Aerts A.L."/>
            <person name="Choi C."/>
            <person name="Clum A."/>
            <person name="LaButti K.M."/>
            <person name="Lindquist E.A."/>
            <person name="Yee Ngan C."/>
            <person name="Ohm R.A."/>
            <person name="Salamov A.A."/>
            <person name="Grigoriev I.V."/>
            <person name="Spatafora J.W."/>
            <person name="Berbee M.L."/>
        </authorList>
    </citation>
    <scope>NUCLEOTIDE SEQUENCE [LARGE SCALE GENOMIC DNA]</scope>
    <source>
        <strain evidence="2 3">JEL478</strain>
    </source>
</reference>
<keyword evidence="3" id="KW-1185">Reference proteome</keyword>